<dbReference type="Gene3D" id="1.10.357.10">
    <property type="entry name" value="Tetracycline Repressor, domain 2"/>
    <property type="match status" value="1"/>
</dbReference>
<dbReference type="InterPro" id="IPR036271">
    <property type="entry name" value="Tet_transcr_reg_TetR-rel_C_sf"/>
</dbReference>
<keyword evidence="1" id="KW-0805">Transcription regulation</keyword>
<keyword evidence="3" id="KW-0804">Transcription</keyword>
<gene>
    <name evidence="6" type="ORF">BC739_005477</name>
</gene>
<evidence type="ECO:0000313" key="6">
    <source>
        <dbReference type="EMBL" id="MBA8928260.1"/>
    </source>
</evidence>
<dbReference type="InterPro" id="IPR009057">
    <property type="entry name" value="Homeodomain-like_sf"/>
</dbReference>
<keyword evidence="2 4" id="KW-0238">DNA-binding</keyword>
<evidence type="ECO:0000313" key="7">
    <source>
        <dbReference type="Proteomes" id="UP000517916"/>
    </source>
</evidence>
<dbReference type="Proteomes" id="UP000517916">
    <property type="component" value="Unassembled WGS sequence"/>
</dbReference>
<dbReference type="InterPro" id="IPR050109">
    <property type="entry name" value="HTH-type_TetR-like_transc_reg"/>
</dbReference>
<organism evidence="6 7">
    <name type="scientific">Kutzneria viridogrisea</name>
    <dbReference type="NCBI Taxonomy" id="47990"/>
    <lineage>
        <taxon>Bacteria</taxon>
        <taxon>Bacillati</taxon>
        <taxon>Actinomycetota</taxon>
        <taxon>Actinomycetes</taxon>
        <taxon>Pseudonocardiales</taxon>
        <taxon>Pseudonocardiaceae</taxon>
        <taxon>Kutzneria</taxon>
    </lineage>
</organism>
<dbReference type="InterPro" id="IPR001647">
    <property type="entry name" value="HTH_TetR"/>
</dbReference>
<dbReference type="PROSITE" id="PS50977">
    <property type="entry name" value="HTH_TETR_2"/>
    <property type="match status" value="1"/>
</dbReference>
<dbReference type="PANTHER" id="PTHR30055">
    <property type="entry name" value="HTH-TYPE TRANSCRIPTIONAL REGULATOR RUTR"/>
    <property type="match status" value="1"/>
</dbReference>
<dbReference type="PANTHER" id="PTHR30055:SF234">
    <property type="entry name" value="HTH-TYPE TRANSCRIPTIONAL REGULATOR BETI"/>
    <property type="match status" value="1"/>
</dbReference>
<proteinExistence type="predicted"/>
<sequence length="228" mass="24654">MSAEAPHMRTRSGVEPDEAAGLRADAVRNRNRILEVARKLFAERGLDVPMAAVARHAGVGVATLYRRFPTRESLITEVFADQFAACVSVVDDALADPDPWRGFCTVIERVCAMQAVDRGFSAAVVAAFPGAFDVEQERDRALRGFAELTRRAKENGRLRADFAQDDLTLLLMANCGIIAATAETAPAASRRLVAYLLDGLRAVHAVPAKPLPPPVPLSLHEVFGSPRP</sequence>
<dbReference type="PRINTS" id="PR00455">
    <property type="entry name" value="HTHTETR"/>
</dbReference>
<accession>A0ABR6BNG0</accession>
<dbReference type="RefSeq" id="WP_025356652.1">
    <property type="nucleotide sequence ID" value="NZ_BAAABQ010000073.1"/>
</dbReference>
<evidence type="ECO:0000259" key="5">
    <source>
        <dbReference type="PROSITE" id="PS50977"/>
    </source>
</evidence>
<feature type="domain" description="HTH tetR-type" evidence="5">
    <location>
        <begin position="27"/>
        <end position="86"/>
    </location>
</feature>
<dbReference type="EMBL" id="JACJID010000004">
    <property type="protein sequence ID" value="MBA8928260.1"/>
    <property type="molecule type" value="Genomic_DNA"/>
</dbReference>
<protein>
    <submittedName>
        <fullName evidence="6">AcrR family transcriptional regulator</fullName>
    </submittedName>
</protein>
<comment type="caution">
    <text evidence="6">The sequence shown here is derived from an EMBL/GenBank/DDBJ whole genome shotgun (WGS) entry which is preliminary data.</text>
</comment>
<evidence type="ECO:0000256" key="3">
    <source>
        <dbReference type="ARBA" id="ARBA00023163"/>
    </source>
</evidence>
<evidence type="ECO:0000256" key="4">
    <source>
        <dbReference type="PROSITE-ProRule" id="PRU00335"/>
    </source>
</evidence>
<feature type="DNA-binding region" description="H-T-H motif" evidence="4">
    <location>
        <begin position="49"/>
        <end position="68"/>
    </location>
</feature>
<evidence type="ECO:0000256" key="2">
    <source>
        <dbReference type="ARBA" id="ARBA00023125"/>
    </source>
</evidence>
<dbReference type="SUPFAM" id="SSF46689">
    <property type="entry name" value="Homeodomain-like"/>
    <property type="match status" value="1"/>
</dbReference>
<dbReference type="Pfam" id="PF21597">
    <property type="entry name" value="TetR_C_43"/>
    <property type="match status" value="1"/>
</dbReference>
<name>A0ABR6BNG0_9PSEU</name>
<dbReference type="InterPro" id="IPR049445">
    <property type="entry name" value="TetR_SbtR-like_C"/>
</dbReference>
<dbReference type="Pfam" id="PF00440">
    <property type="entry name" value="TetR_N"/>
    <property type="match status" value="1"/>
</dbReference>
<dbReference type="SUPFAM" id="SSF48498">
    <property type="entry name" value="Tetracyclin repressor-like, C-terminal domain"/>
    <property type="match status" value="1"/>
</dbReference>
<reference evidence="6 7" key="1">
    <citation type="submission" date="2020-08" db="EMBL/GenBank/DDBJ databases">
        <title>Genomic Encyclopedia of Archaeal and Bacterial Type Strains, Phase II (KMG-II): from individual species to whole genera.</title>
        <authorList>
            <person name="Goeker M."/>
        </authorList>
    </citation>
    <scope>NUCLEOTIDE SEQUENCE [LARGE SCALE GENOMIC DNA]</scope>
    <source>
        <strain evidence="6 7">DSM 43850</strain>
    </source>
</reference>
<keyword evidence="7" id="KW-1185">Reference proteome</keyword>
<evidence type="ECO:0000256" key="1">
    <source>
        <dbReference type="ARBA" id="ARBA00023015"/>
    </source>
</evidence>